<dbReference type="EMBL" id="JDYK01000006">
    <property type="protein sequence ID" value="EWS81737.1"/>
    <property type="molecule type" value="Genomic_DNA"/>
</dbReference>
<comment type="caution">
    <text evidence="3">The sequence shown here is derived from an EMBL/GenBank/DDBJ whole genome shotgun (WGS) entry which is preliminary data.</text>
</comment>
<dbReference type="AlphaFoldDB" id="Z9JVD6"/>
<gene>
    <name evidence="3" type="ORF">BF93_15300</name>
</gene>
<reference evidence="3 4" key="1">
    <citation type="submission" date="2014-02" db="EMBL/GenBank/DDBJ databases">
        <title>Genome sequence of Brachybacterium phenoliresistens strain W13A50.</title>
        <authorList>
            <person name="Wang X."/>
        </authorList>
    </citation>
    <scope>NUCLEOTIDE SEQUENCE [LARGE SCALE GENOMIC DNA]</scope>
    <source>
        <strain evidence="3 4">W13A50</strain>
    </source>
</reference>
<dbReference type="PATRIC" id="fig|396014.3.peg.1402"/>
<dbReference type="GO" id="GO:0006355">
    <property type="term" value="P:regulation of DNA-templated transcription"/>
    <property type="evidence" value="ECO:0007669"/>
    <property type="project" value="InterPro"/>
</dbReference>
<evidence type="ECO:0000313" key="4">
    <source>
        <dbReference type="Proteomes" id="UP000023067"/>
    </source>
</evidence>
<sequence length="515" mass="56096">MDDSRGRAARLLAEIEEIRESTAEDRLAGFLDTSYFAACLLVPDALEELLAAMPSRPDLLGARNALARTFLHADAPVPVHASVQFGRWYAQTTSPGLRDRLGMLLLRLQQQTFDGRHDLAVRTAEELTVELNSAPDRSGIQDFLPAVLIGVGSAHLQVGGLDAAVGSYRSAARLAEAGSHPAHEHAESFVELVRALRADGCPHEARRRIAPAHPRGARSSLLWIWSCVAVLARGLRSLAAGDLHTAQESLERLGLGPEGGDVDALGQYWWVPLHLRAGIALRRGDRDREVHLLRRGLEEHFPSVGPTSYAGSLLRADLADLLQACHADSEAAAVLDEAERGVPTSQVLASRARLLHLTGDDAGLDRLLERTGRFHPLSSPQLDVLRLLRRHARLPRQAPAAEDHDLWRAVMARAGDLELSLLPAEVAAASAPDGETPRPVGSGPFSRPDPAHLSRAERDLVATLRADDTIASVAQRMYLSPHTVKTRLRDIYRKLGVHSKEELFEHRGALLHPPP</sequence>
<dbReference type="SMART" id="SM00421">
    <property type="entry name" value="HTH_LUXR"/>
    <property type="match status" value="1"/>
</dbReference>
<dbReference type="SUPFAM" id="SSF46894">
    <property type="entry name" value="C-terminal effector domain of the bipartite response regulators"/>
    <property type="match status" value="1"/>
</dbReference>
<protein>
    <recommendedName>
        <fullName evidence="2">HTH luxR-type domain-containing protein</fullName>
    </recommendedName>
</protein>
<dbReference type="InterPro" id="IPR016032">
    <property type="entry name" value="Sig_transdc_resp-reg_C-effctor"/>
</dbReference>
<dbReference type="Gene3D" id="1.25.40.10">
    <property type="entry name" value="Tetratricopeptide repeat domain"/>
    <property type="match status" value="1"/>
</dbReference>
<organism evidence="3 4">
    <name type="scientific">Brachybacterium phenoliresistens</name>
    <dbReference type="NCBI Taxonomy" id="396014"/>
    <lineage>
        <taxon>Bacteria</taxon>
        <taxon>Bacillati</taxon>
        <taxon>Actinomycetota</taxon>
        <taxon>Actinomycetes</taxon>
        <taxon>Micrococcales</taxon>
        <taxon>Dermabacteraceae</taxon>
        <taxon>Brachybacterium</taxon>
    </lineage>
</organism>
<evidence type="ECO:0000256" key="1">
    <source>
        <dbReference type="SAM" id="MobiDB-lite"/>
    </source>
</evidence>
<dbReference type="InterPro" id="IPR036388">
    <property type="entry name" value="WH-like_DNA-bd_sf"/>
</dbReference>
<keyword evidence="4" id="KW-1185">Reference proteome</keyword>
<feature type="domain" description="HTH luxR-type" evidence="2">
    <location>
        <begin position="450"/>
        <end position="507"/>
    </location>
</feature>
<evidence type="ECO:0000259" key="2">
    <source>
        <dbReference type="SMART" id="SM00421"/>
    </source>
</evidence>
<evidence type="ECO:0000313" key="3">
    <source>
        <dbReference type="EMBL" id="EWS81737.1"/>
    </source>
</evidence>
<accession>Z9JVD6</accession>
<dbReference type="Gene3D" id="1.10.10.10">
    <property type="entry name" value="Winged helix-like DNA-binding domain superfamily/Winged helix DNA-binding domain"/>
    <property type="match status" value="1"/>
</dbReference>
<dbReference type="GO" id="GO:0003677">
    <property type="term" value="F:DNA binding"/>
    <property type="evidence" value="ECO:0007669"/>
    <property type="project" value="InterPro"/>
</dbReference>
<dbReference type="InterPro" id="IPR011990">
    <property type="entry name" value="TPR-like_helical_dom_sf"/>
</dbReference>
<dbReference type="Pfam" id="PF00196">
    <property type="entry name" value="GerE"/>
    <property type="match status" value="1"/>
</dbReference>
<dbReference type="InterPro" id="IPR000792">
    <property type="entry name" value="Tscrpt_reg_LuxR_C"/>
</dbReference>
<feature type="region of interest" description="Disordered" evidence="1">
    <location>
        <begin position="429"/>
        <end position="451"/>
    </location>
</feature>
<name>Z9JVD6_9MICO</name>
<proteinExistence type="predicted"/>
<dbReference type="HOGENOM" id="CLU_528606_0_0_11"/>
<dbReference type="Proteomes" id="UP000023067">
    <property type="component" value="Unassembled WGS sequence"/>
</dbReference>